<comment type="caution">
    <text evidence="2">The sequence shown here is derived from an EMBL/GenBank/DDBJ whole genome shotgun (WGS) entry which is preliminary data.</text>
</comment>
<protein>
    <recommendedName>
        <fullName evidence="4">Acyltransferase</fullName>
    </recommendedName>
</protein>
<reference evidence="2" key="1">
    <citation type="journal article" date="2014" name="Int. J. Syst. Evol. Microbiol.">
        <title>Complete genome sequence of Corynebacterium casei LMG S-19264T (=DSM 44701T), isolated from a smear-ripened cheese.</title>
        <authorList>
            <consortium name="US DOE Joint Genome Institute (JGI-PGF)"/>
            <person name="Walter F."/>
            <person name="Albersmeier A."/>
            <person name="Kalinowski J."/>
            <person name="Ruckert C."/>
        </authorList>
    </citation>
    <scope>NUCLEOTIDE SEQUENCE</scope>
    <source>
        <strain evidence="2">JCM 13306</strain>
    </source>
</reference>
<dbReference type="EMBL" id="BNBA01000020">
    <property type="protein sequence ID" value="GHH56075.1"/>
    <property type="molecule type" value="Genomic_DNA"/>
</dbReference>
<feature type="region of interest" description="Disordered" evidence="1">
    <location>
        <begin position="197"/>
        <end position="217"/>
    </location>
</feature>
<evidence type="ECO:0008006" key="4">
    <source>
        <dbReference type="Google" id="ProtNLM"/>
    </source>
</evidence>
<name>A0A919KIM0_9XANT</name>
<keyword evidence="3" id="KW-1185">Reference proteome</keyword>
<dbReference type="RefSeq" id="WP_434029515.1">
    <property type="nucleotide sequence ID" value="NZ_BNBA01000020.1"/>
</dbReference>
<proteinExistence type="predicted"/>
<organism evidence="2 3">
    <name type="scientific">Xanthomonas boreopolis</name>
    <dbReference type="NCBI Taxonomy" id="86183"/>
    <lineage>
        <taxon>Bacteria</taxon>
        <taxon>Pseudomonadati</taxon>
        <taxon>Pseudomonadota</taxon>
        <taxon>Gammaproteobacteria</taxon>
        <taxon>Lysobacterales</taxon>
        <taxon>Lysobacteraceae</taxon>
        <taxon>Xanthomonas</taxon>
    </lineage>
</organism>
<evidence type="ECO:0000313" key="3">
    <source>
        <dbReference type="Proteomes" id="UP000623958"/>
    </source>
</evidence>
<feature type="region of interest" description="Disordered" evidence="1">
    <location>
        <begin position="384"/>
        <end position="403"/>
    </location>
</feature>
<dbReference type="AlphaFoldDB" id="A0A919KIM0"/>
<sequence length="403" mass="41118">MATNGWASLGEALAGGAARNELAYQQGQTRAAQLASLLAGAQIKRDEAMARDQLQSSIGGVVPDQAQANFLATALRGGFDPTKVSGYTGELQEQGLRGDAVARALAGDWGGANANLMGLARGPVELAAIQGQNLINNRLLPGGGGISTTEQGRASIAADAARATAAYAAANSANAAAQRARDANDIAKATFALQSTGQWNPSGAAGAGGGGAGQAPKLTEQQSKDVVYFTRGREANGLLQAMAGNLTATGGQQGIRGISDTFLRGLPWVGDSQAVNPLISSERQQAEQAAREFLAAILRKDTGAAITQQEFDIYGRTYLPQVGDSPATLQQKARARETALQAIGAGLGPAAAVVPGGVDLRAAMSAGAATSNAPIQVRSAQDYNALPSGSEYVDPNGVRRRKP</sequence>
<accession>A0A919KIM0</accession>
<evidence type="ECO:0000256" key="1">
    <source>
        <dbReference type="SAM" id="MobiDB-lite"/>
    </source>
</evidence>
<reference evidence="2" key="2">
    <citation type="submission" date="2020-09" db="EMBL/GenBank/DDBJ databases">
        <authorList>
            <person name="Sun Q."/>
            <person name="Ohkuma M."/>
        </authorList>
    </citation>
    <scope>NUCLEOTIDE SEQUENCE</scope>
    <source>
        <strain evidence="2">JCM 13306</strain>
    </source>
</reference>
<evidence type="ECO:0000313" key="2">
    <source>
        <dbReference type="EMBL" id="GHH56075.1"/>
    </source>
</evidence>
<dbReference type="Proteomes" id="UP000623958">
    <property type="component" value="Unassembled WGS sequence"/>
</dbReference>
<gene>
    <name evidence="2" type="ORF">GCM10009090_25240</name>
</gene>